<feature type="chain" id="PRO_5015594116" evidence="1">
    <location>
        <begin position="23"/>
        <end position="436"/>
    </location>
</feature>
<dbReference type="Proteomes" id="UP000240883">
    <property type="component" value="Unassembled WGS sequence"/>
</dbReference>
<dbReference type="OrthoDB" id="9984024at2759"/>
<dbReference type="InterPro" id="IPR005198">
    <property type="entry name" value="Glyco_hydro_76"/>
</dbReference>
<dbReference type="AlphaFoldDB" id="A0A2T2N2F4"/>
<evidence type="ECO:0000313" key="3">
    <source>
        <dbReference type="Proteomes" id="UP000240883"/>
    </source>
</evidence>
<keyword evidence="2" id="KW-0378">Hydrolase</keyword>
<sequence>MRPTALFSSALLSSAIIPNCYAQSETDPIRRAELALSALQIWYNAGTGLWDTTGWWNSANVMTMLSNLAKHDESTQIKDLVTRVFANTIRQAPAKNPQPGVEDQSASSKRSNETEFVLFNGTKPSGYKKSIGDDDLYITTFPPDWNKPGPYVDVSTLPIFQPKPDNDVAATAAADPNQWLDGFYDDDLWWALGWIGAYDITQNVEYLQLAEGIFMAVTKSWPTRCGNGGIFWSWEKDYMNAIANELFLSTAAHLANRAENKEFYVDWAKKELDWFLGSGMINERGTINDGLTEDCKNNGKTTWSYNQGVILGGLVELNKAAPNDTFIPLANKIAKAAIKELSDEKGIIHDKCGPYCGADGSQFKGVFARNLQLLHEAAPDDQYVKTIQANADSIWNNDRDQGNMLSSEWGGPFYAPANASTHSSAMDALVAAITVR</sequence>
<accession>A0A2T2N2F4</accession>
<proteinExistence type="predicted"/>
<dbReference type="InterPro" id="IPR053169">
    <property type="entry name" value="MUG_Protein"/>
</dbReference>
<dbReference type="InterPro" id="IPR008928">
    <property type="entry name" value="6-hairpin_glycosidase_sf"/>
</dbReference>
<dbReference type="PANTHER" id="PTHR47791">
    <property type="entry name" value="MEIOTICALLY UP-REGULATED GENE 191 PROTEIN"/>
    <property type="match status" value="1"/>
</dbReference>
<evidence type="ECO:0000256" key="1">
    <source>
        <dbReference type="SAM" id="SignalP"/>
    </source>
</evidence>
<dbReference type="GO" id="GO:0016787">
    <property type="term" value="F:hydrolase activity"/>
    <property type="evidence" value="ECO:0007669"/>
    <property type="project" value="UniProtKB-KW"/>
</dbReference>
<dbReference type="STRING" id="1448308.A0A2T2N2F4"/>
<organism evidence="2 3">
    <name type="scientific">Corynespora cassiicola Philippines</name>
    <dbReference type="NCBI Taxonomy" id="1448308"/>
    <lineage>
        <taxon>Eukaryota</taxon>
        <taxon>Fungi</taxon>
        <taxon>Dikarya</taxon>
        <taxon>Ascomycota</taxon>
        <taxon>Pezizomycotina</taxon>
        <taxon>Dothideomycetes</taxon>
        <taxon>Pleosporomycetidae</taxon>
        <taxon>Pleosporales</taxon>
        <taxon>Corynesporascaceae</taxon>
        <taxon>Corynespora</taxon>
    </lineage>
</organism>
<dbReference type="Gene3D" id="1.50.10.20">
    <property type="match status" value="1"/>
</dbReference>
<feature type="signal peptide" evidence="1">
    <location>
        <begin position="1"/>
        <end position="22"/>
    </location>
</feature>
<gene>
    <name evidence="2" type="ORF">BS50DRAFT_594669</name>
</gene>
<name>A0A2T2N2F4_CORCC</name>
<evidence type="ECO:0000313" key="2">
    <source>
        <dbReference type="EMBL" id="PSN59426.1"/>
    </source>
</evidence>
<protein>
    <submittedName>
        <fullName evidence="2">Putative glycosyl hydrolase</fullName>
    </submittedName>
</protein>
<reference evidence="2 3" key="1">
    <citation type="journal article" date="2018" name="Front. Microbiol.">
        <title>Genome-Wide Analysis of Corynespora cassiicola Leaf Fall Disease Putative Effectors.</title>
        <authorList>
            <person name="Lopez D."/>
            <person name="Ribeiro S."/>
            <person name="Label P."/>
            <person name="Fumanal B."/>
            <person name="Venisse J.S."/>
            <person name="Kohler A."/>
            <person name="de Oliveira R.R."/>
            <person name="Labutti K."/>
            <person name="Lipzen A."/>
            <person name="Lail K."/>
            <person name="Bauer D."/>
            <person name="Ohm R.A."/>
            <person name="Barry K.W."/>
            <person name="Spatafora J."/>
            <person name="Grigoriev I.V."/>
            <person name="Martin F.M."/>
            <person name="Pujade-Renaud V."/>
        </authorList>
    </citation>
    <scope>NUCLEOTIDE SEQUENCE [LARGE SCALE GENOMIC DNA]</scope>
    <source>
        <strain evidence="2 3">Philippines</strain>
    </source>
</reference>
<dbReference type="Pfam" id="PF03663">
    <property type="entry name" value="Glyco_hydro_76"/>
    <property type="match status" value="1"/>
</dbReference>
<dbReference type="EMBL" id="KZ678156">
    <property type="protein sequence ID" value="PSN59426.1"/>
    <property type="molecule type" value="Genomic_DNA"/>
</dbReference>
<keyword evidence="1" id="KW-0732">Signal</keyword>
<dbReference type="GO" id="GO:0005975">
    <property type="term" value="P:carbohydrate metabolic process"/>
    <property type="evidence" value="ECO:0007669"/>
    <property type="project" value="InterPro"/>
</dbReference>
<dbReference type="PANTHER" id="PTHR47791:SF1">
    <property type="entry name" value="ENDO MANNANASE, GH76 FAMILY (EUROFUNG)"/>
    <property type="match status" value="1"/>
</dbReference>
<keyword evidence="3" id="KW-1185">Reference proteome</keyword>
<dbReference type="SUPFAM" id="SSF48208">
    <property type="entry name" value="Six-hairpin glycosidases"/>
    <property type="match status" value="1"/>
</dbReference>